<evidence type="ECO:0000259" key="3">
    <source>
        <dbReference type="Pfam" id="PF02668"/>
    </source>
</evidence>
<proteinExistence type="predicted"/>
<feature type="domain" description="TauD/TfdA-like" evidence="3">
    <location>
        <begin position="69"/>
        <end position="182"/>
    </location>
</feature>
<evidence type="ECO:0000256" key="2">
    <source>
        <dbReference type="ARBA" id="ARBA00023004"/>
    </source>
</evidence>
<dbReference type="EMBL" id="JBHSQS010000005">
    <property type="protein sequence ID" value="MFC5923798.1"/>
    <property type="molecule type" value="Genomic_DNA"/>
</dbReference>
<dbReference type="InterPro" id="IPR042098">
    <property type="entry name" value="TauD-like_sf"/>
</dbReference>
<keyword evidence="5" id="KW-1185">Reference proteome</keyword>
<comment type="caution">
    <text evidence="4">The sequence shown here is derived from an EMBL/GenBank/DDBJ whole genome shotgun (WGS) entry which is preliminary data.</text>
</comment>
<dbReference type="GO" id="GO:0051213">
    <property type="term" value="F:dioxygenase activity"/>
    <property type="evidence" value="ECO:0007669"/>
    <property type="project" value="UniProtKB-KW"/>
</dbReference>
<keyword evidence="2" id="KW-0408">Iron</keyword>
<accession>A0ABW1H3N4</accession>
<evidence type="ECO:0000313" key="5">
    <source>
        <dbReference type="Proteomes" id="UP001596226"/>
    </source>
</evidence>
<gene>
    <name evidence="4" type="ORF">ACFQGL_10640</name>
</gene>
<dbReference type="InterPro" id="IPR003819">
    <property type="entry name" value="TauD/TfdA-like"/>
</dbReference>
<keyword evidence="4" id="KW-0223">Dioxygenase</keyword>
<keyword evidence="1" id="KW-0560">Oxidoreductase</keyword>
<protein>
    <submittedName>
        <fullName evidence="4">TauD/TfdA family dioxygenase</fullName>
    </submittedName>
</protein>
<evidence type="ECO:0000313" key="4">
    <source>
        <dbReference type="EMBL" id="MFC5923798.1"/>
    </source>
</evidence>
<dbReference type="Gene3D" id="3.60.130.10">
    <property type="entry name" value="Clavaminate synthase-like"/>
    <property type="match status" value="1"/>
</dbReference>
<dbReference type="RefSeq" id="WP_377509161.1">
    <property type="nucleotide sequence ID" value="NZ_JBHSQS010000005.1"/>
</dbReference>
<reference evidence="5" key="1">
    <citation type="journal article" date="2019" name="Int. J. Syst. Evol. Microbiol.">
        <title>The Global Catalogue of Microorganisms (GCM) 10K type strain sequencing project: providing services to taxonomists for standard genome sequencing and annotation.</title>
        <authorList>
            <consortium name="The Broad Institute Genomics Platform"/>
            <consortium name="The Broad Institute Genome Sequencing Center for Infectious Disease"/>
            <person name="Wu L."/>
            <person name="Ma J."/>
        </authorList>
    </citation>
    <scope>NUCLEOTIDE SEQUENCE [LARGE SCALE GENOMIC DNA]</scope>
    <source>
        <strain evidence="5">CGMCC 4.7144</strain>
    </source>
</reference>
<dbReference type="Proteomes" id="UP001596226">
    <property type="component" value="Unassembled WGS sequence"/>
</dbReference>
<sequence length="311" mass="33080">MLFADPVRVVVPSALARRLAQVCTLEMEGHRWAAANVVAARQVLEAPDARAVLDALRRRLARAVPTAPGWAVVALPERLGDEDVKRAAAGLLATLGRPFFSIDQGGGLWIGGESSPEHDQASFGGFGAQALHVDAPNVHHVPDYTSLLVLRPDPAGGGVSLIGDLQEALAHLTDAEQALLRRTEVFEGRADGLLGVGAPLLPFPVVAATEGGGWPWIRWAGKVLDDPRNHEHLPVLRRFAQALSVETRAVMLGRGQLLIADQRRIAHGRTALGDPRFAVTSVRRCLLQTKVAFEATAIAQLVTAEAGVGDA</sequence>
<dbReference type="Pfam" id="PF02668">
    <property type="entry name" value="TauD"/>
    <property type="match status" value="1"/>
</dbReference>
<evidence type="ECO:0000256" key="1">
    <source>
        <dbReference type="ARBA" id="ARBA00023002"/>
    </source>
</evidence>
<dbReference type="SUPFAM" id="SSF51197">
    <property type="entry name" value="Clavaminate synthase-like"/>
    <property type="match status" value="1"/>
</dbReference>
<name>A0ABW1H3N4_9ACTN</name>
<organism evidence="4 5">
    <name type="scientific">Micromonospora vulcania</name>
    <dbReference type="NCBI Taxonomy" id="1441873"/>
    <lineage>
        <taxon>Bacteria</taxon>
        <taxon>Bacillati</taxon>
        <taxon>Actinomycetota</taxon>
        <taxon>Actinomycetes</taxon>
        <taxon>Micromonosporales</taxon>
        <taxon>Micromonosporaceae</taxon>
        <taxon>Micromonospora</taxon>
    </lineage>
</organism>